<dbReference type="EMBL" id="RBQB01000008">
    <property type="protein sequence ID" value="RMO98334.1"/>
    <property type="molecule type" value="Genomic_DNA"/>
</dbReference>
<reference evidence="1 2" key="1">
    <citation type="submission" date="2018-08" db="EMBL/GenBank/DDBJ databases">
        <title>Recombination of ecologically and evolutionarily significant loci maintains genetic cohesion in the Pseudomonas syringae species complex.</title>
        <authorList>
            <person name="Dillon M."/>
            <person name="Thakur S."/>
            <person name="Almeida R.N.D."/>
            <person name="Weir B.S."/>
            <person name="Guttman D.S."/>
        </authorList>
    </citation>
    <scope>NUCLEOTIDE SEQUENCE [LARGE SCALE GENOMIC DNA]</scope>
    <source>
        <strain evidence="1 2">ICMP 8902</strain>
    </source>
</reference>
<evidence type="ECO:0008006" key="3">
    <source>
        <dbReference type="Google" id="ProtNLM"/>
    </source>
</evidence>
<dbReference type="AlphaFoldDB" id="A0A3M3ZWY4"/>
<organism evidence="1 2">
    <name type="scientific">Pseudomonas syringae pv. philadelphi</name>
    <dbReference type="NCBI Taxonomy" id="251706"/>
    <lineage>
        <taxon>Bacteria</taxon>
        <taxon>Pseudomonadati</taxon>
        <taxon>Pseudomonadota</taxon>
        <taxon>Gammaproteobacteria</taxon>
        <taxon>Pseudomonadales</taxon>
        <taxon>Pseudomonadaceae</taxon>
        <taxon>Pseudomonas</taxon>
    </lineage>
</organism>
<gene>
    <name evidence="1" type="ORF">ALQ33_100217</name>
</gene>
<dbReference type="Proteomes" id="UP000279372">
    <property type="component" value="Unassembled WGS sequence"/>
</dbReference>
<name>A0A3M3ZWY4_9PSED</name>
<protein>
    <recommendedName>
        <fullName evidence="3">DUF2288 domain-containing protein</fullName>
    </recommendedName>
</protein>
<evidence type="ECO:0000313" key="1">
    <source>
        <dbReference type="EMBL" id="RMO98334.1"/>
    </source>
</evidence>
<comment type="caution">
    <text evidence="1">The sequence shown here is derived from an EMBL/GenBank/DDBJ whole genome shotgun (WGS) entry which is preliminary data.</text>
</comment>
<sequence length="135" mass="14761">MRLSALPCDQSPAFGFFPERVGAIIGPIFFLVKPMTQEPSTLYAKLLGETASIRWAELQPFFAKGALLWVEPPLDLIEVAEAVAENEAARVSAWLADGQVGKVSETKALELVESDPLLWAVVVAPWVLIQNRAND</sequence>
<proteinExistence type="predicted"/>
<dbReference type="InterPro" id="IPR018741">
    <property type="entry name" value="DUF2288"/>
</dbReference>
<evidence type="ECO:0000313" key="2">
    <source>
        <dbReference type="Proteomes" id="UP000279372"/>
    </source>
</evidence>
<dbReference type="Pfam" id="PF10052">
    <property type="entry name" value="DUF2288"/>
    <property type="match status" value="1"/>
</dbReference>
<accession>A0A3M3ZWY4</accession>